<dbReference type="PROSITE" id="PS50005">
    <property type="entry name" value="TPR"/>
    <property type="match status" value="1"/>
</dbReference>
<dbReference type="RefSeq" id="WP_111401888.1">
    <property type="nucleotide sequence ID" value="NZ_QEPN01000001.1"/>
</dbReference>
<gene>
    <name evidence="2" type="ORF">DPV93_01480</name>
</gene>
<evidence type="ECO:0000313" key="2">
    <source>
        <dbReference type="EMBL" id="RDE74022.1"/>
    </source>
</evidence>
<evidence type="ECO:0000313" key="3">
    <source>
        <dbReference type="Proteomes" id="UP000253872"/>
    </source>
</evidence>
<organism evidence="2 3">
    <name type="scientific">Haemophilus sputorum</name>
    <dbReference type="NCBI Taxonomy" id="1078480"/>
    <lineage>
        <taxon>Bacteria</taxon>
        <taxon>Pseudomonadati</taxon>
        <taxon>Pseudomonadota</taxon>
        <taxon>Gammaproteobacteria</taxon>
        <taxon>Pasteurellales</taxon>
        <taxon>Pasteurellaceae</taxon>
        <taxon>Haemophilus</taxon>
    </lineage>
</organism>
<evidence type="ECO:0000256" key="1">
    <source>
        <dbReference type="PROSITE-ProRule" id="PRU00339"/>
    </source>
</evidence>
<dbReference type="InterPro" id="IPR011990">
    <property type="entry name" value="TPR-like_helical_dom_sf"/>
</dbReference>
<dbReference type="Gene3D" id="1.25.40.10">
    <property type="entry name" value="Tetratricopeptide repeat domain"/>
    <property type="match status" value="1"/>
</dbReference>
<dbReference type="InterPro" id="IPR019734">
    <property type="entry name" value="TPR_rpt"/>
</dbReference>
<dbReference type="InterPro" id="IPR006597">
    <property type="entry name" value="Sel1-like"/>
</dbReference>
<dbReference type="PANTHER" id="PTHR11102:SF160">
    <property type="entry name" value="ERAD-ASSOCIATED E3 UBIQUITIN-PROTEIN LIGASE COMPONENT HRD3"/>
    <property type="match status" value="1"/>
</dbReference>
<dbReference type="Proteomes" id="UP000253872">
    <property type="component" value="Unassembled WGS sequence"/>
</dbReference>
<dbReference type="AlphaFoldDB" id="A0A369YGY1"/>
<name>A0A369YGY1_9PAST</name>
<dbReference type="SUPFAM" id="SSF81901">
    <property type="entry name" value="HCP-like"/>
    <property type="match status" value="2"/>
</dbReference>
<comment type="caution">
    <text evidence="2">The sequence shown here is derived from an EMBL/GenBank/DDBJ whole genome shotgun (WGS) entry which is preliminary data.</text>
</comment>
<dbReference type="PANTHER" id="PTHR11102">
    <property type="entry name" value="SEL-1-LIKE PROTEIN"/>
    <property type="match status" value="1"/>
</dbReference>
<protein>
    <submittedName>
        <fullName evidence="2">Sel1 repeat family protein</fullName>
    </submittedName>
</protein>
<dbReference type="Pfam" id="PF08238">
    <property type="entry name" value="Sel1"/>
    <property type="match status" value="7"/>
</dbReference>
<keyword evidence="1" id="KW-0802">TPR repeat</keyword>
<dbReference type="SMART" id="SM00671">
    <property type="entry name" value="SEL1"/>
    <property type="match status" value="6"/>
</dbReference>
<dbReference type="EMBL" id="QEPN01000001">
    <property type="protein sequence ID" value="RDE74022.1"/>
    <property type="molecule type" value="Genomic_DNA"/>
</dbReference>
<accession>A0A369YGY1</accession>
<reference evidence="2 3" key="1">
    <citation type="submission" date="2018-05" db="EMBL/GenBank/DDBJ databases">
        <title>Draft Genome Sequences for a Diverse set of 7 Haemophilus Species.</title>
        <authorList>
            <person name="Nichols M."/>
            <person name="Topaz N."/>
            <person name="Wang X."/>
            <person name="Wang X."/>
            <person name="Boxrud D."/>
        </authorList>
    </citation>
    <scope>NUCLEOTIDE SEQUENCE [LARGE SCALE GENOMIC DNA]</scope>
    <source>
        <strain evidence="2 3">C2002001239</strain>
    </source>
</reference>
<dbReference type="InterPro" id="IPR050767">
    <property type="entry name" value="Sel1_AlgK"/>
</dbReference>
<dbReference type="STRING" id="1035839.GCA_000238795_00652"/>
<proteinExistence type="predicted"/>
<sequence>MFKTLFNSLSEKVNKPEKLLSSANQDFEQGFDYQYGLSTVMDRQKANQYFEQAALKGNLEAKFFLSLNFLQQGQRDKALQYAQEAVAEGSEIAKYALANWWLAKNEAKYRTLKQEALKAMTEALNKGDLHYVIFLANEYYYGSNGMPIDLDKAIHYYELAAQQGNTVALEELGKIYLEELHDLDKAETYLLQAAEKNSAEAQYLLGDAVYTEKEDEKNILYWVEKAAENQHISAILKLANYYVGKKEYDQALYYVKKGVALNHEDALIAMAEFYEYGLGMPQDDEKALTYYKKSNEILKDKWLMDKIKMLEAKIKDKK</sequence>
<feature type="repeat" description="TPR" evidence="1">
    <location>
        <begin position="232"/>
        <end position="265"/>
    </location>
</feature>